<evidence type="ECO:0000256" key="1">
    <source>
        <dbReference type="ARBA" id="ARBA00009481"/>
    </source>
</evidence>
<dbReference type="CDD" id="cd03811">
    <property type="entry name" value="GT4_GT28_WabH-like"/>
    <property type="match status" value="1"/>
</dbReference>
<evidence type="ECO:0000259" key="3">
    <source>
        <dbReference type="Pfam" id="PF13439"/>
    </source>
</evidence>
<evidence type="ECO:0008006" key="6">
    <source>
        <dbReference type="Google" id="ProtNLM"/>
    </source>
</evidence>
<dbReference type="Gene3D" id="3.40.50.2000">
    <property type="entry name" value="Glycogen Phosphorylase B"/>
    <property type="match status" value="2"/>
</dbReference>
<dbReference type="InterPro" id="IPR001296">
    <property type="entry name" value="Glyco_trans_1"/>
</dbReference>
<dbReference type="EMBL" id="NVDQ01000062">
    <property type="protein sequence ID" value="PFV00500.1"/>
    <property type="molecule type" value="Genomic_DNA"/>
</dbReference>
<feature type="domain" description="Glycosyltransferase subfamily 4-like N-terminal" evidence="3">
    <location>
        <begin position="17"/>
        <end position="175"/>
    </location>
</feature>
<sequence>MIKKSKILFVLPSLQGGGAEKVVLNVIEKLDKNKYEPILFLFVKDGAYLDKVPKGTSIRYALEKGNRFTRKPLKVLKKMIKESKEVDLIVSSLELTTTYISIIAGVIANKPTIGWVHIDLDEFKVAKKLSHRILLKSLYPLLSGVIAVSNGVKESVEKIVPSLKGKTEVVYNPLPVQEIQNMGSEKIPFGSETPMVLAAGRLTYQKSFDFLVRCHARLIKQGIIHNLVILGEGEEKTNLQNLIKQLDVEDTVFLMGFQKNPYSWIEKADIFVLSSRFEGFGMVIAEAMALGVPIVSTDCPSGPAELLDNGKYGMLVESQNEEKMCEAIKEMLNNEEIRKVFKNKGLERITHFDENSIVPQLESLFTKFI</sequence>
<comment type="caution">
    <text evidence="4">The sequence shown here is derived from an EMBL/GenBank/DDBJ whole genome shotgun (WGS) entry which is preliminary data.</text>
</comment>
<proteinExistence type="inferred from homology"/>
<accession>A0A9X7G4N1</accession>
<dbReference type="InterPro" id="IPR028098">
    <property type="entry name" value="Glyco_trans_4-like_N"/>
</dbReference>
<dbReference type="Pfam" id="PF00534">
    <property type="entry name" value="Glycos_transf_1"/>
    <property type="match status" value="1"/>
</dbReference>
<dbReference type="GO" id="GO:0016757">
    <property type="term" value="F:glycosyltransferase activity"/>
    <property type="evidence" value="ECO:0007669"/>
    <property type="project" value="InterPro"/>
</dbReference>
<dbReference type="Pfam" id="PF13439">
    <property type="entry name" value="Glyco_transf_4"/>
    <property type="match status" value="1"/>
</dbReference>
<protein>
    <recommendedName>
        <fullName evidence="6">Glycosyltransferase</fullName>
    </recommendedName>
</protein>
<evidence type="ECO:0000313" key="5">
    <source>
        <dbReference type="Proteomes" id="UP000226257"/>
    </source>
</evidence>
<dbReference type="AlphaFoldDB" id="A0A9X7G4N1"/>
<organism evidence="4 5">
    <name type="scientific">Bacillus cereus</name>
    <dbReference type="NCBI Taxonomy" id="1396"/>
    <lineage>
        <taxon>Bacteria</taxon>
        <taxon>Bacillati</taxon>
        <taxon>Bacillota</taxon>
        <taxon>Bacilli</taxon>
        <taxon>Bacillales</taxon>
        <taxon>Bacillaceae</taxon>
        <taxon>Bacillus</taxon>
        <taxon>Bacillus cereus group</taxon>
    </lineage>
</organism>
<reference evidence="4 5" key="1">
    <citation type="submission" date="2017-09" db="EMBL/GenBank/DDBJ databases">
        <title>Large-scale bioinformatics analysis of Bacillus genomes uncovers conserved roles of natural products in bacterial physiology.</title>
        <authorList>
            <consortium name="Agbiome Team Llc"/>
            <person name="Bleich R.M."/>
            <person name="Grubbs K.J."/>
            <person name="Santa Maria K.C."/>
            <person name="Allen S.E."/>
            <person name="Farag S."/>
            <person name="Shank E.A."/>
            <person name="Bowers A."/>
        </authorList>
    </citation>
    <scope>NUCLEOTIDE SEQUENCE [LARGE SCALE GENOMIC DNA]</scope>
    <source>
        <strain evidence="4 5">AFS060282</strain>
    </source>
</reference>
<dbReference type="PANTHER" id="PTHR12526:SF630">
    <property type="entry name" value="GLYCOSYLTRANSFERASE"/>
    <property type="match status" value="1"/>
</dbReference>
<name>A0A9X7G4N1_BACCE</name>
<evidence type="ECO:0000313" key="4">
    <source>
        <dbReference type="EMBL" id="PFV00500.1"/>
    </source>
</evidence>
<comment type="similarity">
    <text evidence="1">Belongs to the glycosyltransferase group 1 family. Glycosyltransferase 4 subfamily.</text>
</comment>
<dbReference type="Proteomes" id="UP000226257">
    <property type="component" value="Unassembled WGS sequence"/>
</dbReference>
<gene>
    <name evidence="4" type="ORF">COK98_31240</name>
</gene>
<dbReference type="SUPFAM" id="SSF53756">
    <property type="entry name" value="UDP-Glycosyltransferase/glycogen phosphorylase"/>
    <property type="match status" value="1"/>
</dbReference>
<dbReference type="PANTHER" id="PTHR12526">
    <property type="entry name" value="GLYCOSYLTRANSFERASE"/>
    <property type="match status" value="1"/>
</dbReference>
<dbReference type="RefSeq" id="WP_098282645.1">
    <property type="nucleotide sequence ID" value="NZ_JAJERM010000009.1"/>
</dbReference>
<feature type="domain" description="Glycosyl transferase family 1" evidence="2">
    <location>
        <begin position="186"/>
        <end position="346"/>
    </location>
</feature>
<evidence type="ECO:0000259" key="2">
    <source>
        <dbReference type="Pfam" id="PF00534"/>
    </source>
</evidence>